<keyword evidence="2" id="KW-0472">Membrane</keyword>
<dbReference type="OrthoDB" id="2134390at2759"/>
<feature type="transmembrane region" description="Helical" evidence="2">
    <location>
        <begin position="107"/>
        <end position="133"/>
    </location>
</feature>
<feature type="transmembrane region" description="Helical" evidence="2">
    <location>
        <begin position="240"/>
        <end position="259"/>
    </location>
</feature>
<feature type="transmembrane region" description="Helical" evidence="2">
    <location>
        <begin position="23"/>
        <end position="45"/>
    </location>
</feature>
<reference evidence="3 4" key="1">
    <citation type="journal article" date="2015" name="Genome Biol. Evol.">
        <title>Phylogenomic analyses indicate that early fungi evolved digesting cell walls of algal ancestors of land plants.</title>
        <authorList>
            <person name="Chang Y."/>
            <person name="Wang S."/>
            <person name="Sekimoto S."/>
            <person name="Aerts A.L."/>
            <person name="Choi C."/>
            <person name="Clum A."/>
            <person name="LaButti K.M."/>
            <person name="Lindquist E.A."/>
            <person name="Yee Ngan C."/>
            <person name="Ohm R.A."/>
            <person name="Salamov A.A."/>
            <person name="Grigoriev I.V."/>
            <person name="Spatafora J.W."/>
            <person name="Berbee M.L."/>
        </authorList>
    </citation>
    <scope>NUCLEOTIDE SEQUENCE [LARGE SCALE GENOMIC DNA]</scope>
    <source>
        <strain evidence="3 4">JEL478</strain>
    </source>
</reference>
<dbReference type="NCBIfam" id="NF041646">
    <property type="entry name" value="VC0807_fam"/>
    <property type="match status" value="1"/>
</dbReference>
<name>A0A138ZXH7_GONPJ</name>
<gene>
    <name evidence="3" type="ORF">M427DRAFT_39382</name>
</gene>
<evidence type="ECO:0000256" key="2">
    <source>
        <dbReference type="SAM" id="Phobius"/>
    </source>
</evidence>
<keyword evidence="2" id="KW-1133">Transmembrane helix</keyword>
<feature type="compositionally biased region" description="Polar residues" evidence="1">
    <location>
        <begin position="288"/>
        <end position="299"/>
    </location>
</feature>
<keyword evidence="4" id="KW-1185">Reference proteome</keyword>
<dbReference type="AlphaFoldDB" id="A0A138ZXH7"/>
<sequence length="299" mass="32497">MSTQSNTAPNRSILDVLKRNHTLLWKLAEIAFDVAVPLALYYILINYVSRPVALIVSGVPPLLRSLFKYFWARKTDYILIIIFISFVASAIMGLTTNDARLVLLDNAVTTGCIALLFLFTLVAPINPLAYTLMHEEIPIQRIKQVAARVTTPEAAASTSSATTALASQEHDQIAKDEDGFPTPDPDYVALYYAENPAFKRDCVVLTAFVGVLLVIECAGLIGIIFGSPMDVDGLVIATRIYGWVTTSVVIAGAMIYTFVWMRRTSLKGLVTFVAGFRKGAPQPGGETEGSTDNSTVANV</sequence>
<feature type="region of interest" description="Disordered" evidence="1">
    <location>
        <begin position="280"/>
        <end position="299"/>
    </location>
</feature>
<feature type="transmembrane region" description="Helical" evidence="2">
    <location>
        <begin position="202"/>
        <end position="225"/>
    </location>
</feature>
<evidence type="ECO:0000256" key="1">
    <source>
        <dbReference type="SAM" id="MobiDB-lite"/>
    </source>
</evidence>
<accession>A0A138ZXH7</accession>
<protein>
    <submittedName>
        <fullName evidence="3">Uncharacterized protein</fullName>
    </submittedName>
</protein>
<proteinExistence type="predicted"/>
<keyword evidence="2" id="KW-0812">Transmembrane</keyword>
<evidence type="ECO:0000313" key="4">
    <source>
        <dbReference type="Proteomes" id="UP000070544"/>
    </source>
</evidence>
<dbReference type="EMBL" id="KQ965881">
    <property type="protein sequence ID" value="KXS09206.1"/>
    <property type="molecule type" value="Genomic_DNA"/>
</dbReference>
<feature type="transmembrane region" description="Helical" evidence="2">
    <location>
        <begin position="77"/>
        <end position="95"/>
    </location>
</feature>
<dbReference type="Proteomes" id="UP000070544">
    <property type="component" value="Unassembled WGS sequence"/>
</dbReference>
<evidence type="ECO:0000313" key="3">
    <source>
        <dbReference type="EMBL" id="KXS09206.1"/>
    </source>
</evidence>
<organism evidence="3 4">
    <name type="scientific">Gonapodya prolifera (strain JEL478)</name>
    <name type="common">Monoblepharis prolifera</name>
    <dbReference type="NCBI Taxonomy" id="1344416"/>
    <lineage>
        <taxon>Eukaryota</taxon>
        <taxon>Fungi</taxon>
        <taxon>Fungi incertae sedis</taxon>
        <taxon>Chytridiomycota</taxon>
        <taxon>Chytridiomycota incertae sedis</taxon>
        <taxon>Monoblepharidomycetes</taxon>
        <taxon>Monoblepharidales</taxon>
        <taxon>Gonapodyaceae</taxon>
        <taxon>Gonapodya</taxon>
    </lineage>
</organism>